<dbReference type="EMBL" id="CABPSQ010000003">
    <property type="protein sequence ID" value="VVE66968.1"/>
    <property type="molecule type" value="Genomic_DNA"/>
</dbReference>
<organism evidence="1 2">
    <name type="scientific">Pandoraea captiosa</name>
    <dbReference type="NCBI Taxonomy" id="2508302"/>
    <lineage>
        <taxon>Bacteria</taxon>
        <taxon>Pseudomonadati</taxon>
        <taxon>Pseudomonadota</taxon>
        <taxon>Betaproteobacteria</taxon>
        <taxon>Burkholderiales</taxon>
        <taxon>Burkholderiaceae</taxon>
        <taxon>Pandoraea</taxon>
    </lineage>
</organism>
<evidence type="ECO:0000313" key="1">
    <source>
        <dbReference type="EMBL" id="VVE66968.1"/>
    </source>
</evidence>
<sequence>MKPKSNTLFHFTKNQETLKKILINGFWPRYCLEDVKWIGYEKFDYVSYPMVCFCDIPLSRISEHVDFYGSFGIGLTRQWAETNGLNPILYVARENGVTATFREFNEHASIHKTEAQREAAKVSMRYLLAHTKPAEGNMVLDGKPVEKVFYQESEWRYVPKNKDIPEYLIKSKFENADEIEKANTKTLEHCLLKFSPKDVRYIFVKADADIPNIINFIQEKLDHYPGADQKVLMSRVVSLESLSEDL</sequence>
<name>A0A5E5A1I5_9BURK</name>
<reference evidence="1 2" key="1">
    <citation type="submission" date="2019-08" db="EMBL/GenBank/DDBJ databases">
        <authorList>
            <person name="Peeters C."/>
        </authorList>
    </citation>
    <scope>NUCLEOTIDE SEQUENCE [LARGE SCALE GENOMIC DNA]</scope>
    <source>
        <strain evidence="1 2">LMG 31118</strain>
    </source>
</reference>
<dbReference type="Pfam" id="PF10899">
    <property type="entry name" value="AbiGi"/>
    <property type="match status" value="1"/>
</dbReference>
<dbReference type="RefSeq" id="WP_150625446.1">
    <property type="nucleotide sequence ID" value="NZ_CABPSQ010000003.1"/>
</dbReference>
<dbReference type="Proteomes" id="UP000414136">
    <property type="component" value="Unassembled WGS sequence"/>
</dbReference>
<protein>
    <submittedName>
        <fullName evidence="1">Uncharacterized protein</fullName>
    </submittedName>
</protein>
<accession>A0A5E5A1I5</accession>
<dbReference type="OrthoDB" id="680500at2"/>
<keyword evidence="2" id="KW-1185">Reference proteome</keyword>
<evidence type="ECO:0000313" key="2">
    <source>
        <dbReference type="Proteomes" id="UP000414136"/>
    </source>
</evidence>
<proteinExistence type="predicted"/>
<gene>
    <name evidence="1" type="ORF">PCA31118_02423</name>
</gene>
<dbReference type="AlphaFoldDB" id="A0A5E5A1I5"/>
<dbReference type="InterPro" id="IPR021223">
    <property type="entry name" value="AbiGi"/>
</dbReference>